<gene>
    <name evidence="1" type="ORF">AS202_05180</name>
</gene>
<dbReference type="GeneID" id="66974223"/>
<organism evidence="1 2">
    <name type="scientific">Myroides odoratimimus</name>
    <dbReference type="NCBI Taxonomy" id="76832"/>
    <lineage>
        <taxon>Bacteria</taxon>
        <taxon>Pseudomonadati</taxon>
        <taxon>Bacteroidota</taxon>
        <taxon>Flavobacteriia</taxon>
        <taxon>Flavobacteriales</taxon>
        <taxon>Flavobacteriaceae</taxon>
        <taxon>Myroides</taxon>
    </lineage>
</organism>
<dbReference type="KEGG" id="mod:AS202_05180"/>
<sequence>MLASIFSKTKPINYIILTILILLISVLYLFIDQDQLVWTTYEFGKRTVLLALLMVMMYLSQFIATRNRLVRDNAYVPLLFVSFLMLFPTVLVHSKVIIANYFIMLALRRIFSLHSLKQSKEKMFDTSLWIFVAGLFHFWSVLFLLLLFFAITYFGAKDYRNWFIPIIAFFCVSIFLELYLVITDGSYYDWFWEKCRVSFDFMYFENVYQNIALAVYVPIALLFFVSQAASISSKPFNMQSTYKKILLSFLIGVAIYVISADKNNGTLIFTFFPLAVLGANYIEDIPQKWRREAIVYSVFGLGVFFYFMQLVL</sequence>
<dbReference type="AlphaFoldDB" id="A0A0U3FD50"/>
<reference evidence="1 2" key="1">
    <citation type="journal article" date="2016" name="J. Zhejiang Univ. Sci. B">
        <title>Antibiotic resistance mechanisms of Myroides sp.</title>
        <authorList>
            <person name="Hu S."/>
            <person name="Yuan S."/>
            <person name="Qu H."/>
            <person name="Jiang T."/>
            <person name="Zhou Y."/>
            <person name="Wang M."/>
            <person name="Ming D."/>
        </authorList>
    </citation>
    <scope>NUCLEOTIDE SEQUENCE [LARGE SCALE GENOMIC DNA]</scope>
    <source>
        <strain evidence="1 2">PR63039</strain>
    </source>
</reference>
<accession>A0A0U3FD50</accession>
<proteinExistence type="predicted"/>
<dbReference type="Proteomes" id="UP000069030">
    <property type="component" value="Chromosome"/>
</dbReference>
<evidence type="ECO:0000313" key="2">
    <source>
        <dbReference type="Proteomes" id="UP000069030"/>
    </source>
</evidence>
<dbReference type="EMBL" id="CP013690">
    <property type="protein sequence ID" value="ALU25566.1"/>
    <property type="molecule type" value="Genomic_DNA"/>
</dbReference>
<name>A0A0U3FD50_9FLAO</name>
<protein>
    <submittedName>
        <fullName evidence="1">Uncharacterized protein</fullName>
    </submittedName>
</protein>
<dbReference type="eggNOG" id="ENOG502Z97G">
    <property type="taxonomic scope" value="Bacteria"/>
</dbReference>
<evidence type="ECO:0000313" key="1">
    <source>
        <dbReference type="EMBL" id="ALU25566.1"/>
    </source>
</evidence>
<dbReference type="RefSeq" id="WP_006257987.1">
    <property type="nucleotide sequence ID" value="NZ_BCMQ01000002.1"/>
</dbReference>